<dbReference type="AlphaFoldDB" id="A0A8E2VHX0"/>
<dbReference type="RefSeq" id="WP_108028876.1">
    <property type="nucleotide sequence ID" value="NZ_QAYC01000026.1"/>
</dbReference>
<dbReference type="OrthoDB" id="8718152at2"/>
<keyword evidence="2" id="KW-1185">Reference proteome</keyword>
<evidence type="ECO:0000313" key="2">
    <source>
        <dbReference type="Proteomes" id="UP000244037"/>
    </source>
</evidence>
<evidence type="ECO:0000313" key="1">
    <source>
        <dbReference type="EMBL" id="PTW39743.1"/>
    </source>
</evidence>
<sequence length="248" mass="27993">MDLTYDLLLSAELTPHRYGAEYAAYEDGARDFFKLLHRLEKIPCFDLGWCFKDIALWAQEEAYIQESKSVSDAAGWADEEGSVSTIDNGTKTLGSEKVYYGFDYSWGATGTRLNGQIKRPHPHYGLQLDHLITLVDAVTRWQRPQHLAFGPGGYLVHHHPLDRARLGIRWIGWLPFAIAPAELPEAEIVRPMNGGTLIVTLSRLWQVGERHPDYSAEAIRRAQNVELRLNALGLLPTAPDIMRGDWGQ</sequence>
<reference evidence="1 2" key="1">
    <citation type="submission" date="2018-04" db="EMBL/GenBank/DDBJ databases">
        <title>Genomic Encyclopedia of Archaeal and Bacterial Type Strains, Phase II (KMG-II): from individual species to whole genera.</title>
        <authorList>
            <person name="Goeker M."/>
        </authorList>
    </citation>
    <scope>NUCLEOTIDE SEQUENCE [LARGE SCALE GENOMIC DNA]</scope>
    <source>
        <strain evidence="1 2">DSM 19783</strain>
    </source>
</reference>
<proteinExistence type="predicted"/>
<dbReference type="EMBL" id="QAYC01000026">
    <property type="protein sequence ID" value="PTW39743.1"/>
    <property type="molecule type" value="Genomic_DNA"/>
</dbReference>
<accession>A0A8E2VHX0</accession>
<protein>
    <submittedName>
        <fullName evidence="1">Immunity protein 52 of polymorphic toxin system</fullName>
    </submittedName>
</protein>
<name>A0A8E2VHX0_9RHOB</name>
<gene>
    <name evidence="1" type="ORF">C8N38_1264</name>
</gene>
<organism evidence="1 2">
    <name type="scientific">Rhodovulum kholense</name>
    <dbReference type="NCBI Taxonomy" id="453584"/>
    <lineage>
        <taxon>Bacteria</taxon>
        <taxon>Pseudomonadati</taxon>
        <taxon>Pseudomonadota</taxon>
        <taxon>Alphaproteobacteria</taxon>
        <taxon>Rhodobacterales</taxon>
        <taxon>Paracoccaceae</taxon>
        <taxon>Rhodovulum</taxon>
    </lineage>
</organism>
<dbReference type="Proteomes" id="UP000244037">
    <property type="component" value="Unassembled WGS sequence"/>
</dbReference>
<comment type="caution">
    <text evidence="1">The sequence shown here is derived from an EMBL/GenBank/DDBJ whole genome shotgun (WGS) entry which is preliminary data.</text>
</comment>